<protein>
    <recommendedName>
        <fullName evidence="3">Aminoglycoside phosphotransferase domain-containing protein</fullName>
    </recommendedName>
</protein>
<accession>A0A7W7CF50</accession>
<dbReference type="AlphaFoldDB" id="A0A7W7CF50"/>
<name>A0A7W7CF50_9PSEU</name>
<dbReference type="InterPro" id="IPR011009">
    <property type="entry name" value="Kinase-like_dom_sf"/>
</dbReference>
<sequence>MQGIQEVATGSPRIAPRDLRTVPEVNVLLTRLGLGTLGTEDTETFPGRNDNWAGTTSAGHPVFVKKLDQHNGSPADRLRRTLDFQRLTEHRPQPHLATIACHGWDEEHGLVVFERIPQARSGAELMVEESFGADLGLVAGQALGSLHGNEIPAGLELDTTVPPMPAAELAHGLPAEVFDQSSFAELTCWRLLQQDADLAAAIRRLRQAEAAAERVPAHCDLRLDQFLFAGDRLHLTDWEEFRLADPARDLGSFTGEWLYRSILDIVTTRGDTGVLGEISFADITLTPAEVIGRGVRKFERLRPVVVAFWAGYREIRPAPAAGLAARAAAFAGWHLWDRMIAGAALSPQLGAVARAAAGVGRTVLLSPKSFVDTLGLGEPV</sequence>
<proteinExistence type="predicted"/>
<evidence type="ECO:0000313" key="2">
    <source>
        <dbReference type="Proteomes" id="UP000533598"/>
    </source>
</evidence>
<reference evidence="1 2" key="1">
    <citation type="submission" date="2020-08" db="EMBL/GenBank/DDBJ databases">
        <title>Sequencing the genomes of 1000 actinobacteria strains.</title>
        <authorList>
            <person name="Klenk H.-P."/>
        </authorList>
    </citation>
    <scope>NUCLEOTIDE SEQUENCE [LARGE SCALE GENOMIC DNA]</scope>
    <source>
        <strain evidence="1 2">DSM 44230</strain>
    </source>
</reference>
<dbReference type="SUPFAM" id="SSF56112">
    <property type="entry name" value="Protein kinase-like (PK-like)"/>
    <property type="match status" value="1"/>
</dbReference>
<dbReference type="RefSeq" id="WP_185004215.1">
    <property type="nucleotide sequence ID" value="NZ_BAAAUI010000028.1"/>
</dbReference>
<evidence type="ECO:0000313" key="1">
    <source>
        <dbReference type="EMBL" id="MBB4678379.1"/>
    </source>
</evidence>
<dbReference type="Proteomes" id="UP000533598">
    <property type="component" value="Unassembled WGS sequence"/>
</dbReference>
<keyword evidence="2" id="KW-1185">Reference proteome</keyword>
<dbReference type="NCBIfam" id="NF038156">
    <property type="entry name" value="lant_syn_V_LxmK"/>
    <property type="match status" value="1"/>
</dbReference>
<comment type="caution">
    <text evidence="1">The sequence shown here is derived from an EMBL/GenBank/DDBJ whole genome shotgun (WGS) entry which is preliminary data.</text>
</comment>
<organism evidence="1 2">
    <name type="scientific">Crossiella cryophila</name>
    <dbReference type="NCBI Taxonomy" id="43355"/>
    <lineage>
        <taxon>Bacteria</taxon>
        <taxon>Bacillati</taxon>
        <taxon>Actinomycetota</taxon>
        <taxon>Actinomycetes</taxon>
        <taxon>Pseudonocardiales</taxon>
        <taxon>Pseudonocardiaceae</taxon>
        <taxon>Crossiella</taxon>
    </lineage>
</organism>
<dbReference type="EMBL" id="JACHMH010000001">
    <property type="protein sequence ID" value="MBB4678379.1"/>
    <property type="molecule type" value="Genomic_DNA"/>
</dbReference>
<evidence type="ECO:0008006" key="3">
    <source>
        <dbReference type="Google" id="ProtNLM"/>
    </source>
</evidence>
<gene>
    <name evidence="1" type="ORF">HNR67_004497</name>
</gene>
<dbReference type="Gene3D" id="3.90.1200.10">
    <property type="match status" value="1"/>
</dbReference>